<protein>
    <submittedName>
        <fullName evidence="1">Uncharacterized protein</fullName>
    </submittedName>
</protein>
<dbReference type="EMBL" id="BAAAQB010000001">
    <property type="protein sequence ID" value="GAA2124881.1"/>
    <property type="molecule type" value="Genomic_DNA"/>
</dbReference>
<reference evidence="2" key="1">
    <citation type="journal article" date="2019" name="Int. J. Syst. Evol. Microbiol.">
        <title>The Global Catalogue of Microorganisms (GCM) 10K type strain sequencing project: providing services to taxonomists for standard genome sequencing and annotation.</title>
        <authorList>
            <consortium name="The Broad Institute Genomics Platform"/>
            <consortium name="The Broad Institute Genome Sequencing Center for Infectious Disease"/>
            <person name="Wu L."/>
            <person name="Ma J."/>
        </authorList>
    </citation>
    <scope>NUCLEOTIDE SEQUENCE [LARGE SCALE GENOMIC DNA]</scope>
    <source>
        <strain evidence="2">JCM 15921</strain>
    </source>
</reference>
<name>A0ABP5K2X8_9MICC</name>
<gene>
    <name evidence="1" type="ORF">GCM10009825_00860</name>
</gene>
<accession>A0ABP5K2X8</accession>
<dbReference type="RefSeq" id="WP_344360795.1">
    <property type="nucleotide sequence ID" value="NZ_BAAAQB010000001.1"/>
</dbReference>
<comment type="caution">
    <text evidence="1">The sequence shown here is derived from an EMBL/GenBank/DDBJ whole genome shotgun (WGS) entry which is preliminary data.</text>
</comment>
<keyword evidence="2" id="KW-1185">Reference proteome</keyword>
<dbReference type="Proteomes" id="UP001500102">
    <property type="component" value="Unassembled WGS sequence"/>
</dbReference>
<proteinExistence type="predicted"/>
<evidence type="ECO:0000313" key="2">
    <source>
        <dbReference type="Proteomes" id="UP001500102"/>
    </source>
</evidence>
<sequence>MSNSNKGLGLFRATGIYVGAILGSGALVLPAMAADVAGPASRVPVGLGSP</sequence>
<evidence type="ECO:0000313" key="1">
    <source>
        <dbReference type="EMBL" id="GAA2124881.1"/>
    </source>
</evidence>
<organism evidence="1 2">
    <name type="scientific">Arthrobacter humicola</name>
    <dbReference type="NCBI Taxonomy" id="409291"/>
    <lineage>
        <taxon>Bacteria</taxon>
        <taxon>Bacillati</taxon>
        <taxon>Actinomycetota</taxon>
        <taxon>Actinomycetes</taxon>
        <taxon>Micrococcales</taxon>
        <taxon>Micrococcaceae</taxon>
        <taxon>Arthrobacter</taxon>
    </lineage>
</organism>